<reference evidence="2" key="1">
    <citation type="journal article" date="2019" name="Sci. Rep.">
        <title>Draft genome of Tanacetum cinerariifolium, the natural source of mosquito coil.</title>
        <authorList>
            <person name="Yamashiro T."/>
            <person name="Shiraishi A."/>
            <person name="Satake H."/>
            <person name="Nakayama K."/>
        </authorList>
    </citation>
    <scope>NUCLEOTIDE SEQUENCE</scope>
</reference>
<dbReference type="EMBL" id="BKCJ010003660">
    <property type="protein sequence ID" value="GEU56425.1"/>
    <property type="molecule type" value="Genomic_DNA"/>
</dbReference>
<evidence type="ECO:0000256" key="1">
    <source>
        <dbReference type="SAM" id="MobiDB-lite"/>
    </source>
</evidence>
<organism evidence="2">
    <name type="scientific">Tanacetum cinerariifolium</name>
    <name type="common">Dalmatian daisy</name>
    <name type="synonym">Chrysanthemum cinerariifolium</name>
    <dbReference type="NCBI Taxonomy" id="118510"/>
    <lineage>
        <taxon>Eukaryota</taxon>
        <taxon>Viridiplantae</taxon>
        <taxon>Streptophyta</taxon>
        <taxon>Embryophyta</taxon>
        <taxon>Tracheophyta</taxon>
        <taxon>Spermatophyta</taxon>
        <taxon>Magnoliopsida</taxon>
        <taxon>eudicotyledons</taxon>
        <taxon>Gunneridae</taxon>
        <taxon>Pentapetalae</taxon>
        <taxon>asterids</taxon>
        <taxon>campanulids</taxon>
        <taxon>Asterales</taxon>
        <taxon>Asteraceae</taxon>
        <taxon>Asteroideae</taxon>
        <taxon>Anthemideae</taxon>
        <taxon>Anthemidinae</taxon>
        <taxon>Tanacetum</taxon>
    </lineage>
</organism>
<protein>
    <submittedName>
        <fullName evidence="2">Uncharacterized protein</fullName>
    </submittedName>
</protein>
<comment type="caution">
    <text evidence="2">The sequence shown here is derived from an EMBL/GenBank/DDBJ whole genome shotgun (WGS) entry which is preliminary data.</text>
</comment>
<feature type="region of interest" description="Disordered" evidence="1">
    <location>
        <begin position="127"/>
        <end position="168"/>
    </location>
</feature>
<dbReference type="AlphaFoldDB" id="A0A6L2L7Z7"/>
<evidence type="ECO:0000313" key="2">
    <source>
        <dbReference type="EMBL" id="GEU56425.1"/>
    </source>
</evidence>
<gene>
    <name evidence="2" type="ORF">Tci_028403</name>
</gene>
<proteinExistence type="predicted"/>
<feature type="compositionally biased region" description="Basic and acidic residues" evidence="1">
    <location>
        <begin position="142"/>
        <end position="151"/>
    </location>
</feature>
<feature type="compositionally biased region" description="Acidic residues" evidence="1">
    <location>
        <begin position="152"/>
        <end position="168"/>
    </location>
</feature>
<name>A0A6L2L7Z7_TANCI</name>
<accession>A0A6L2L7Z7</accession>
<sequence>MQLGKFLLRRLGSSRSLLLPNSRLSQLLPKNLFRRVSELKELPKRPLLSLTTGVVIRDTPGNSVSKTKAISKSDRGKGIELLSNATLLKDAQLKETLRKCKQEPYKLQASSSSGGADFELEVLDEQTDKTKEISEGTCVKPRVPDVSKEDSSDSDDDSWGDSEDENDDAMTKTIMMMTMTDSDDDENPSFTLKDYKEEEQDELYGDLNITQGLRYNDLTNAQQGREDQLNASHESGFVQEEEEDAHVTLTTVHDKTEGPLQSSSISSDFTSKLLNPDDLSSDINSSMNTSIVPPPPPLVYHSSHPTTIPQQQTPDSKTTTTYPTITLPEIPNFTSLFQLDQRVSALEIKCQSSTKQVNLLKLSPQFLALLITILLLSLKKK</sequence>